<dbReference type="RefSeq" id="WP_092436293.1">
    <property type="nucleotide sequence ID" value="NZ_FMYP01000011.1"/>
</dbReference>
<dbReference type="PROSITE" id="PS51186">
    <property type="entry name" value="GNAT"/>
    <property type="match status" value="1"/>
</dbReference>
<dbReference type="SUPFAM" id="SSF55729">
    <property type="entry name" value="Acyl-CoA N-acyltransferases (Nat)"/>
    <property type="match status" value="1"/>
</dbReference>
<dbReference type="OrthoDB" id="7585366at2"/>
<dbReference type="GO" id="GO:0016747">
    <property type="term" value="F:acyltransferase activity, transferring groups other than amino-acyl groups"/>
    <property type="evidence" value="ECO:0007669"/>
    <property type="project" value="InterPro"/>
</dbReference>
<dbReference type="CDD" id="cd04301">
    <property type="entry name" value="NAT_SF"/>
    <property type="match status" value="1"/>
</dbReference>
<keyword evidence="3" id="KW-1185">Reference proteome</keyword>
<organism evidence="2 3">
    <name type="scientific">Williamwhitmania taraxaci</name>
    <dbReference type="NCBI Taxonomy" id="1640674"/>
    <lineage>
        <taxon>Bacteria</taxon>
        <taxon>Pseudomonadati</taxon>
        <taxon>Bacteroidota</taxon>
        <taxon>Bacteroidia</taxon>
        <taxon>Bacteroidales</taxon>
        <taxon>Williamwhitmaniaceae</taxon>
        <taxon>Williamwhitmania</taxon>
    </lineage>
</organism>
<reference evidence="2 3" key="1">
    <citation type="submission" date="2016-09" db="EMBL/GenBank/DDBJ databases">
        <authorList>
            <person name="Capua I."/>
            <person name="De Benedictis P."/>
            <person name="Joannis T."/>
            <person name="Lombin L.H."/>
            <person name="Cattoli G."/>
        </authorList>
    </citation>
    <scope>NUCLEOTIDE SEQUENCE [LARGE SCALE GENOMIC DNA]</scope>
    <source>
        <strain evidence="2 3">A7P-90m</strain>
    </source>
</reference>
<dbReference type="STRING" id="1640674.SAMN05216323_101127"/>
<evidence type="ECO:0000259" key="1">
    <source>
        <dbReference type="PROSITE" id="PS51186"/>
    </source>
</evidence>
<evidence type="ECO:0000313" key="3">
    <source>
        <dbReference type="Proteomes" id="UP000199452"/>
    </source>
</evidence>
<dbReference type="Proteomes" id="UP000199452">
    <property type="component" value="Unassembled WGS sequence"/>
</dbReference>
<name>A0A1G6HJ48_9BACT</name>
<feature type="domain" description="N-acetyltransferase" evidence="1">
    <location>
        <begin position="11"/>
        <end position="146"/>
    </location>
</feature>
<dbReference type="AlphaFoldDB" id="A0A1G6HJ48"/>
<evidence type="ECO:0000313" key="2">
    <source>
        <dbReference type="EMBL" id="SDB93945.1"/>
    </source>
</evidence>
<dbReference type="Gene3D" id="3.40.630.30">
    <property type="match status" value="1"/>
</dbReference>
<accession>A0A1G6HJ48</accession>
<gene>
    <name evidence="2" type="ORF">SAMN05216323_101127</name>
</gene>
<keyword evidence="2" id="KW-0808">Transferase</keyword>
<protein>
    <submittedName>
        <fullName evidence="2">Acetyltransferase (GNAT) domain-containing protein</fullName>
    </submittedName>
</protein>
<dbReference type="Pfam" id="PF13508">
    <property type="entry name" value="Acetyltransf_7"/>
    <property type="match status" value="1"/>
</dbReference>
<proteinExistence type="predicted"/>
<dbReference type="InterPro" id="IPR016181">
    <property type="entry name" value="Acyl_CoA_acyltransferase"/>
</dbReference>
<sequence>MLTFQKINSDKDFSVVTRNQFVDFLYIQLGEFGDAPDAIQKCIDYAFSSESGKGGFCMIAFDEGVIVGGLIMNFTGMNSFIPPNILVYVAVDINQRGKGLGRQLIDHSVNQCHGSVALHVEYENPAKKLYERLGFKSKYAEMRLNR</sequence>
<dbReference type="InterPro" id="IPR000182">
    <property type="entry name" value="GNAT_dom"/>
</dbReference>
<dbReference type="EMBL" id="FMYP01000011">
    <property type="protein sequence ID" value="SDB93945.1"/>
    <property type="molecule type" value="Genomic_DNA"/>
</dbReference>